<evidence type="ECO:0000313" key="3">
    <source>
        <dbReference type="EMBL" id="SFJ02727.1"/>
    </source>
</evidence>
<dbReference type="Proteomes" id="UP000198670">
    <property type="component" value="Unassembled WGS sequence"/>
</dbReference>
<evidence type="ECO:0000259" key="2">
    <source>
        <dbReference type="Pfam" id="PF13439"/>
    </source>
</evidence>
<name>A0A1I3N0H7_9SPHI</name>
<keyword evidence="3" id="KW-0808">Transferase</keyword>
<dbReference type="GO" id="GO:0016757">
    <property type="term" value="F:glycosyltransferase activity"/>
    <property type="evidence" value="ECO:0007669"/>
    <property type="project" value="InterPro"/>
</dbReference>
<evidence type="ECO:0000313" key="4">
    <source>
        <dbReference type="Proteomes" id="UP000198670"/>
    </source>
</evidence>
<keyword evidence="4" id="KW-1185">Reference proteome</keyword>
<reference evidence="3 4" key="1">
    <citation type="submission" date="2016-10" db="EMBL/GenBank/DDBJ databases">
        <authorList>
            <person name="de Groot N.N."/>
        </authorList>
    </citation>
    <scope>NUCLEOTIDE SEQUENCE [LARGE SCALE GENOMIC DNA]</scope>
    <source>
        <strain evidence="3 4">RK1</strain>
    </source>
</reference>
<dbReference type="Pfam" id="PF13439">
    <property type="entry name" value="Glyco_transf_4"/>
    <property type="match status" value="1"/>
</dbReference>
<dbReference type="CDD" id="cd03801">
    <property type="entry name" value="GT4_PimA-like"/>
    <property type="match status" value="1"/>
</dbReference>
<dbReference type="RefSeq" id="WP_256213835.1">
    <property type="nucleotide sequence ID" value="NZ_FOQO01000007.1"/>
</dbReference>
<dbReference type="PANTHER" id="PTHR45947">
    <property type="entry name" value="SULFOQUINOVOSYL TRANSFERASE SQD2"/>
    <property type="match status" value="1"/>
</dbReference>
<dbReference type="SUPFAM" id="SSF53756">
    <property type="entry name" value="UDP-Glycosyltransferase/glycogen phosphorylase"/>
    <property type="match status" value="1"/>
</dbReference>
<organism evidence="3 4">
    <name type="scientific">Parapedobacter indicus</name>
    <dbReference type="NCBI Taxonomy" id="1477437"/>
    <lineage>
        <taxon>Bacteria</taxon>
        <taxon>Pseudomonadati</taxon>
        <taxon>Bacteroidota</taxon>
        <taxon>Sphingobacteriia</taxon>
        <taxon>Sphingobacteriales</taxon>
        <taxon>Sphingobacteriaceae</taxon>
        <taxon>Parapedobacter</taxon>
    </lineage>
</organism>
<dbReference type="AlphaFoldDB" id="A0A1I3N0H7"/>
<dbReference type="Gene3D" id="3.40.50.2000">
    <property type="entry name" value="Glycogen Phosphorylase B"/>
    <property type="match status" value="2"/>
</dbReference>
<feature type="domain" description="Glycosyl transferase family 1" evidence="1">
    <location>
        <begin position="224"/>
        <end position="365"/>
    </location>
</feature>
<feature type="domain" description="Glycosyltransferase subfamily 4-like N-terminal" evidence="2">
    <location>
        <begin position="11"/>
        <end position="211"/>
    </location>
</feature>
<accession>A0A1I3N0H7</accession>
<dbReference type="InterPro" id="IPR028098">
    <property type="entry name" value="Glyco_trans_4-like_N"/>
</dbReference>
<dbReference type="STRING" id="1477437.SAMN05444682_10758"/>
<proteinExistence type="predicted"/>
<dbReference type="InterPro" id="IPR050194">
    <property type="entry name" value="Glycosyltransferase_grp1"/>
</dbReference>
<sequence>MLHIGERGSLGGAESVFRNTILALRTHANHMEHFVACRVTSGLPFEPDVIFMKGDNSLSQLYSIRNFLSLKRGLNKLRPDIVHLHHYGNLSPSIFHAIAFYKCRYPATKVLFSVHTFEYVCSHSAAYDYKKDRRCMDCAQNRYKWRIFTRGCSRLGWKHSFGKGITSLLTAFLSRKGLIDQWITPSRFLKSAMSLRWDVDPTKVSVVYNPVADIHSMPLPMRRKDQMVFFGRLSEEKNIPMLVRAFSQYRMRGGTCRLVIAGEGPMRDALGNLVKQLNLQDSIEITGFLETPALQELLQQSKFAILSSKCYESASMVVLESVICGVMPLVSAHGGMKEMVEWLNCGLQFASEDESDLVSKMEMAVAQYDEWKLGLVAMIDKLKSYVLFEPYAKRLLALYEAYSKTPVLKA</sequence>
<dbReference type="EMBL" id="FOQO01000007">
    <property type="protein sequence ID" value="SFJ02727.1"/>
    <property type="molecule type" value="Genomic_DNA"/>
</dbReference>
<gene>
    <name evidence="3" type="ORF">SAMN05444682_10758</name>
</gene>
<evidence type="ECO:0000259" key="1">
    <source>
        <dbReference type="Pfam" id="PF00534"/>
    </source>
</evidence>
<dbReference type="Pfam" id="PF00534">
    <property type="entry name" value="Glycos_transf_1"/>
    <property type="match status" value="1"/>
</dbReference>
<dbReference type="PANTHER" id="PTHR45947:SF13">
    <property type="entry name" value="TRANSFERASE"/>
    <property type="match status" value="1"/>
</dbReference>
<protein>
    <submittedName>
        <fullName evidence="3">Glycosyltransferase involved in cell wall bisynthesis</fullName>
    </submittedName>
</protein>
<dbReference type="InterPro" id="IPR001296">
    <property type="entry name" value="Glyco_trans_1"/>
</dbReference>